<protein>
    <submittedName>
        <fullName evidence="1">Uncharacterized protein</fullName>
    </submittedName>
</protein>
<gene>
    <name evidence="1" type="ORF">RHMOL_Rhmol05G0148400</name>
</gene>
<comment type="caution">
    <text evidence="1">The sequence shown here is derived from an EMBL/GenBank/DDBJ whole genome shotgun (WGS) entry which is preliminary data.</text>
</comment>
<organism evidence="1 2">
    <name type="scientific">Rhododendron molle</name>
    <name type="common">Chinese azalea</name>
    <name type="synonym">Azalea mollis</name>
    <dbReference type="NCBI Taxonomy" id="49168"/>
    <lineage>
        <taxon>Eukaryota</taxon>
        <taxon>Viridiplantae</taxon>
        <taxon>Streptophyta</taxon>
        <taxon>Embryophyta</taxon>
        <taxon>Tracheophyta</taxon>
        <taxon>Spermatophyta</taxon>
        <taxon>Magnoliopsida</taxon>
        <taxon>eudicotyledons</taxon>
        <taxon>Gunneridae</taxon>
        <taxon>Pentapetalae</taxon>
        <taxon>asterids</taxon>
        <taxon>Ericales</taxon>
        <taxon>Ericaceae</taxon>
        <taxon>Ericoideae</taxon>
        <taxon>Rhodoreae</taxon>
        <taxon>Rhododendron</taxon>
    </lineage>
</organism>
<dbReference type="Proteomes" id="UP001062846">
    <property type="component" value="Chromosome 5"/>
</dbReference>
<sequence length="862" mass="98236">MDETLVPSDPQPTDEVMNEVQKNPNKNPSESESDSDDSDDEAQQTVQIETLEIELSNNPANYDAHVQYIRALRKKGDIEKLRKAREAMSELFPLSPAMWQDWAKDEASLGSGSESFPEIEKLYERGVFDYLSVSLWCDYLNFVQEHEPSVRECSPVGILKARDLFERALTAAGLHVAEGHRIWEAYREFEQAIFYTIDATDVEAREKQIQRIRHIFHRQMSIPHGELRSTLVAYKSWEAEHGTVPDANSGELDGVSSYVASAYRKASEMLNARVLFEERVSRLDVPDVERLKEYVAYLKFEQSSGDPARVQLLYERAVTEFPISNALWFDYTRYMDSTLKASSTVRDVYLRATKNCPWVGELWVRYLLSLERGRASEKEISAVFEKSILCTFSSFDEYLDIFLTRVDGLRRKISLAGEVEDALDYAVIRDTFQRASDYLSPHLKDMDGLLRVHSYWARLESSLGKDLVAARGVWESLLKISGSMLDAWKGYIAMETEMGNINEARSLYRRCYSKRFPGMGSEFFVSVANNTRAGIIQDICHSWLRFEREFGTLEDFDRAIQKLTPRLEELQLFRLQQESKNVGLMTNQRENISKRNTPEKRKQGSNVGDEQPKAKRQKNTAPDMRKAKGEDKTREKSSVETKRLENTQVNDGKSSSAHGKETKDLTPEKPKYKDQCTAFATYDDLRGFFSDVGGVVAIRILKDKYSGKSRGLAYVDFADDTHLEAAVAKNKRTLLGKRLSIARSDPKQRKTRESLGRHAPMEHGEKSKHVNGQTSTVGESDPKEDKSDTSKGATGGHDPKSTNPHNDGDNIQLKGKNTFAVPRTVRPLGWTDKNNLKMEVAEEGEDEKPKSNDEFRKMLLRK</sequence>
<evidence type="ECO:0000313" key="1">
    <source>
        <dbReference type="EMBL" id="KAI8555104.1"/>
    </source>
</evidence>
<name>A0ACC0NQ73_RHOML</name>
<reference evidence="1" key="1">
    <citation type="submission" date="2022-02" db="EMBL/GenBank/DDBJ databases">
        <title>Plant Genome Project.</title>
        <authorList>
            <person name="Zhang R.-G."/>
        </authorList>
    </citation>
    <scope>NUCLEOTIDE SEQUENCE</scope>
    <source>
        <strain evidence="1">AT1</strain>
    </source>
</reference>
<evidence type="ECO:0000313" key="2">
    <source>
        <dbReference type="Proteomes" id="UP001062846"/>
    </source>
</evidence>
<accession>A0ACC0NQ73</accession>
<keyword evidence="2" id="KW-1185">Reference proteome</keyword>
<proteinExistence type="predicted"/>
<dbReference type="EMBL" id="CM046392">
    <property type="protein sequence ID" value="KAI8555104.1"/>
    <property type="molecule type" value="Genomic_DNA"/>
</dbReference>